<dbReference type="InterPro" id="IPR010730">
    <property type="entry name" value="HET"/>
</dbReference>
<keyword evidence="2" id="KW-0472">Membrane</keyword>
<name>A0AAN7AQM0_9PEZI</name>
<reference evidence="4" key="1">
    <citation type="journal article" date="2023" name="Mol. Phylogenet. Evol.">
        <title>Genome-scale phylogeny and comparative genomics of the fungal order Sordariales.</title>
        <authorList>
            <person name="Hensen N."/>
            <person name="Bonometti L."/>
            <person name="Westerberg I."/>
            <person name="Brannstrom I.O."/>
            <person name="Guillou S."/>
            <person name="Cros-Aarteil S."/>
            <person name="Calhoun S."/>
            <person name="Haridas S."/>
            <person name="Kuo A."/>
            <person name="Mondo S."/>
            <person name="Pangilinan J."/>
            <person name="Riley R."/>
            <person name="LaButti K."/>
            <person name="Andreopoulos B."/>
            <person name="Lipzen A."/>
            <person name="Chen C."/>
            <person name="Yan M."/>
            <person name="Daum C."/>
            <person name="Ng V."/>
            <person name="Clum A."/>
            <person name="Steindorff A."/>
            <person name="Ohm R.A."/>
            <person name="Martin F."/>
            <person name="Silar P."/>
            <person name="Natvig D.O."/>
            <person name="Lalanne C."/>
            <person name="Gautier V."/>
            <person name="Ament-Velasquez S.L."/>
            <person name="Kruys A."/>
            <person name="Hutchinson M.I."/>
            <person name="Powell A.J."/>
            <person name="Barry K."/>
            <person name="Miller A.N."/>
            <person name="Grigoriev I.V."/>
            <person name="Debuchy R."/>
            <person name="Gladieux P."/>
            <person name="Hiltunen Thoren M."/>
            <person name="Johannesson H."/>
        </authorList>
    </citation>
    <scope>NUCLEOTIDE SEQUENCE</scope>
    <source>
        <strain evidence="4">CBS 315.58</strain>
    </source>
</reference>
<dbReference type="PANTHER" id="PTHR24148:SF64">
    <property type="entry name" value="HETEROKARYON INCOMPATIBILITY DOMAIN-CONTAINING PROTEIN"/>
    <property type="match status" value="1"/>
</dbReference>
<reference evidence="4" key="2">
    <citation type="submission" date="2023-05" db="EMBL/GenBank/DDBJ databases">
        <authorList>
            <consortium name="Lawrence Berkeley National Laboratory"/>
            <person name="Steindorff A."/>
            <person name="Hensen N."/>
            <person name="Bonometti L."/>
            <person name="Westerberg I."/>
            <person name="Brannstrom I.O."/>
            <person name="Guillou S."/>
            <person name="Cros-Aarteil S."/>
            <person name="Calhoun S."/>
            <person name="Haridas S."/>
            <person name="Kuo A."/>
            <person name="Mondo S."/>
            <person name="Pangilinan J."/>
            <person name="Riley R."/>
            <person name="Labutti K."/>
            <person name="Andreopoulos B."/>
            <person name="Lipzen A."/>
            <person name="Chen C."/>
            <person name="Yanf M."/>
            <person name="Daum C."/>
            <person name="Ng V."/>
            <person name="Clum A."/>
            <person name="Ohm R."/>
            <person name="Martin F."/>
            <person name="Silar P."/>
            <person name="Natvig D."/>
            <person name="Lalanne C."/>
            <person name="Gautier V."/>
            <person name="Ament-Velasquez S.L."/>
            <person name="Kruys A."/>
            <person name="Hutchinson M.I."/>
            <person name="Powell A.J."/>
            <person name="Barry K."/>
            <person name="Miller A.N."/>
            <person name="Grigoriev I.V."/>
            <person name="Debuchy R."/>
            <person name="Gladieux P."/>
            <person name="Thoren M.H."/>
            <person name="Johannesson H."/>
        </authorList>
    </citation>
    <scope>NUCLEOTIDE SEQUENCE</scope>
    <source>
        <strain evidence="4">CBS 315.58</strain>
    </source>
</reference>
<proteinExistence type="predicted"/>
<feature type="domain" description="Heterokaryon incompatibility" evidence="3">
    <location>
        <begin position="71"/>
        <end position="242"/>
    </location>
</feature>
<dbReference type="InterPro" id="IPR052895">
    <property type="entry name" value="HetReg/Transcr_Mod"/>
</dbReference>
<feature type="region of interest" description="Disordered" evidence="1">
    <location>
        <begin position="1"/>
        <end position="25"/>
    </location>
</feature>
<keyword evidence="5" id="KW-1185">Reference proteome</keyword>
<keyword evidence="2" id="KW-0812">Transmembrane</keyword>
<protein>
    <submittedName>
        <fullName evidence="4">Heterokaryon incompatibility protein-domain-containing protein</fullName>
    </submittedName>
</protein>
<dbReference type="Pfam" id="PF06985">
    <property type="entry name" value="HET"/>
    <property type="match status" value="1"/>
</dbReference>
<gene>
    <name evidence="4" type="ORF">QBC40DRAFT_352475</name>
</gene>
<evidence type="ECO:0000313" key="5">
    <source>
        <dbReference type="Proteomes" id="UP001303160"/>
    </source>
</evidence>
<feature type="transmembrane region" description="Helical" evidence="2">
    <location>
        <begin position="356"/>
        <end position="375"/>
    </location>
</feature>
<evidence type="ECO:0000259" key="3">
    <source>
        <dbReference type="Pfam" id="PF06985"/>
    </source>
</evidence>
<dbReference type="Proteomes" id="UP001303160">
    <property type="component" value="Unassembled WGS sequence"/>
</dbReference>
<organism evidence="4 5">
    <name type="scientific">Triangularia verruculosa</name>
    <dbReference type="NCBI Taxonomy" id="2587418"/>
    <lineage>
        <taxon>Eukaryota</taxon>
        <taxon>Fungi</taxon>
        <taxon>Dikarya</taxon>
        <taxon>Ascomycota</taxon>
        <taxon>Pezizomycotina</taxon>
        <taxon>Sordariomycetes</taxon>
        <taxon>Sordariomycetidae</taxon>
        <taxon>Sordariales</taxon>
        <taxon>Podosporaceae</taxon>
        <taxon>Triangularia</taxon>
    </lineage>
</organism>
<sequence length="848" mass="96369">MEEQSRPSGHGKLKDSPDSLYSRFPLSPNSRSIRLLEIEPVQIPVEPDLPPQLYGHLRVVSFEEEETRPSFVAVSYVWGERWSPTRRSIICHGVHIDITDNCWAALCQIRRRHGYSSSAILWVDSICISQDNEKEKLDQIPLMQDIFSLAQSTYVWLGDGDDKSGVAMEYLVQIARFGRQLPLRICTAPDAATAKIESARYREAVWGAMRFRLKHREPTRRNVHLDEVLDREWIHRSWTFQELILARQLVVLCGTQEISWEELISAVSLMAQNSMGTFRTAAEQRERAATYPVSPAVLAHWQSMIDLWLGLPRPSHGPDRSTRKRVHVSGNNHSSLRDDIIAYWDRYGDSPFIFRLFHWTVTALGLLFAMGIWAFLVRSLLQFDGVYSFRIGPPILLVWLIVSVILGMRVRKLYLLWYSIGFGQGQTWLRDSATGTESLQAAEVLDGIRAALRERVSTQPHDKAFSIIGIVQASGASTTPPKYSLSKTTTYLTLLKDLLAWRPEALILLMDGGGNMRGHDPEDGESISWVPDWSTPRPSAWLTSRYRLDNTFDITPGCDFQLLEPSGLLLAGNIRGIVSWASQPFASTYGLQGSTLHFALAANLHTLHYWHLMVYKDLFRSNRSDIKETWRTRQFAVLEGLVRSLNNSRPEYWQISEDFPDRRDDFQGFCQLLEILDKSSHPSDLEIYHTLQDILTCDRNSSPSSPVLENTQPLWDSVLSKMTRIIALLRRNKKAWRYFIKTTNQLALDGRNLFLMSVADAYSDKLVGSGPLGLAEGDSIFLSRGIPTPMALRKVPSPEEEEHHLSARGDGRFEVVGAVFVHTLTSGQHWDPRSSISADEIRHHVVLV</sequence>
<accession>A0AAN7AQM0</accession>
<evidence type="ECO:0000256" key="2">
    <source>
        <dbReference type="SAM" id="Phobius"/>
    </source>
</evidence>
<dbReference type="EMBL" id="MU864010">
    <property type="protein sequence ID" value="KAK4195549.1"/>
    <property type="molecule type" value="Genomic_DNA"/>
</dbReference>
<evidence type="ECO:0000313" key="4">
    <source>
        <dbReference type="EMBL" id="KAK4195549.1"/>
    </source>
</evidence>
<evidence type="ECO:0000256" key="1">
    <source>
        <dbReference type="SAM" id="MobiDB-lite"/>
    </source>
</evidence>
<feature type="transmembrane region" description="Helical" evidence="2">
    <location>
        <begin position="387"/>
        <end position="408"/>
    </location>
</feature>
<comment type="caution">
    <text evidence="4">The sequence shown here is derived from an EMBL/GenBank/DDBJ whole genome shotgun (WGS) entry which is preliminary data.</text>
</comment>
<dbReference type="AlphaFoldDB" id="A0AAN7AQM0"/>
<keyword evidence="2" id="KW-1133">Transmembrane helix</keyword>
<dbReference type="PANTHER" id="PTHR24148">
    <property type="entry name" value="ANKYRIN REPEAT DOMAIN-CONTAINING PROTEIN 39 HOMOLOG-RELATED"/>
    <property type="match status" value="1"/>
</dbReference>